<accession>A0ABN6N9Z0</accession>
<organism evidence="3 4">
    <name type="scientific">Anaeromyxobacter paludicola</name>
    <dbReference type="NCBI Taxonomy" id="2918171"/>
    <lineage>
        <taxon>Bacteria</taxon>
        <taxon>Pseudomonadati</taxon>
        <taxon>Myxococcota</taxon>
        <taxon>Myxococcia</taxon>
        <taxon>Myxococcales</taxon>
        <taxon>Cystobacterineae</taxon>
        <taxon>Anaeromyxobacteraceae</taxon>
        <taxon>Anaeromyxobacter</taxon>
    </lineage>
</organism>
<evidence type="ECO:0000313" key="3">
    <source>
        <dbReference type="EMBL" id="BDG10052.1"/>
    </source>
</evidence>
<dbReference type="Proteomes" id="UP001162734">
    <property type="component" value="Chromosome"/>
</dbReference>
<dbReference type="EMBL" id="AP025592">
    <property type="protein sequence ID" value="BDG10052.1"/>
    <property type="molecule type" value="Genomic_DNA"/>
</dbReference>
<name>A0ABN6N9Z0_9BACT</name>
<feature type="transmembrane region" description="Helical" evidence="2">
    <location>
        <begin position="55"/>
        <end position="78"/>
    </location>
</feature>
<evidence type="ECO:0000256" key="2">
    <source>
        <dbReference type="SAM" id="Phobius"/>
    </source>
</evidence>
<protein>
    <submittedName>
        <fullName evidence="3">Uncharacterized protein</fullName>
    </submittedName>
</protein>
<evidence type="ECO:0000256" key="1">
    <source>
        <dbReference type="SAM" id="MobiDB-lite"/>
    </source>
</evidence>
<keyword evidence="2" id="KW-0812">Transmembrane</keyword>
<reference evidence="4" key="1">
    <citation type="journal article" date="2022" name="Int. J. Syst. Evol. Microbiol.">
        <title>Anaeromyxobacter oryzae sp. nov., Anaeromyxobacter diazotrophicus sp. nov. and Anaeromyxobacter paludicola sp. nov., isolated from paddy soils.</title>
        <authorList>
            <person name="Itoh H."/>
            <person name="Xu Z."/>
            <person name="Mise K."/>
            <person name="Masuda Y."/>
            <person name="Ushijima N."/>
            <person name="Hayakawa C."/>
            <person name="Shiratori Y."/>
            <person name="Senoo K."/>
        </authorList>
    </citation>
    <scope>NUCLEOTIDE SEQUENCE [LARGE SCALE GENOMIC DNA]</scope>
    <source>
        <strain evidence="4">Red630</strain>
    </source>
</reference>
<proteinExistence type="predicted"/>
<keyword evidence="2" id="KW-0472">Membrane</keyword>
<evidence type="ECO:0000313" key="4">
    <source>
        <dbReference type="Proteomes" id="UP001162734"/>
    </source>
</evidence>
<keyword evidence="4" id="KW-1185">Reference proteome</keyword>
<gene>
    <name evidence="3" type="ORF">AMPC_31650</name>
</gene>
<feature type="region of interest" description="Disordered" evidence="1">
    <location>
        <begin position="1"/>
        <end position="24"/>
    </location>
</feature>
<sequence>MAPSDSSRPEGLLTLPAQPGAPRDPTALSCLRCQLLGRRRLLCTRVDACRTVPHVYAVGPILLAGWLVTLAAFLFAVWG</sequence>
<keyword evidence="2" id="KW-1133">Transmembrane helix</keyword>